<dbReference type="Pfam" id="PF02470">
    <property type="entry name" value="MlaD"/>
    <property type="match status" value="1"/>
</dbReference>
<organism evidence="2 3">
    <name type="scientific">Hoyosella subflava (strain DSM 45089 / JCM 17490 / NBRC 109087 / DQS3-9A1)</name>
    <name type="common">Amycolicicoccus subflavus</name>
    <dbReference type="NCBI Taxonomy" id="443218"/>
    <lineage>
        <taxon>Bacteria</taxon>
        <taxon>Bacillati</taxon>
        <taxon>Actinomycetota</taxon>
        <taxon>Actinomycetes</taxon>
        <taxon>Mycobacteriales</taxon>
        <taxon>Hoyosellaceae</taxon>
        <taxon>Hoyosella</taxon>
    </lineage>
</organism>
<accession>F6ERN9</accession>
<protein>
    <submittedName>
        <fullName evidence="2">Putative Mce family protein</fullName>
    </submittedName>
</protein>
<sequence>MGGCALDPSAVPMPGTSVQGETYPLRVEFANTLNLPARAKVTYGGIQIGTLRQLTLIDPSDSREGYVVADLEISESVMLPVTTSAQLRQATILGDIYIALVAPPHDATDLLAPGGTIPVEQSVPAVQIEDVMAGISTFVGGGAFKHGQDIVFKTNAVLPADPAHTAVVSDVLGANLIDLSTSLEAVDAFLDGTTATTGAVLENDAALKALLTEEGATQAVRSMESLVATLGLFGSLGMVAHSLEWLTPFFASADGAAKAFMPLAFTARPLDLTAPSNLNMLVDLLRNKIIPFVEFGPTVNVVDVTIESNSTDLSRMPVDAQVDRIVETLRMIGVVR</sequence>
<dbReference type="AlphaFoldDB" id="F6ERN9"/>
<dbReference type="eggNOG" id="COG1463">
    <property type="taxonomic scope" value="Bacteria"/>
</dbReference>
<evidence type="ECO:0000313" key="2">
    <source>
        <dbReference type="EMBL" id="AEF39616.1"/>
    </source>
</evidence>
<proteinExistence type="predicted"/>
<dbReference type="HOGENOM" id="CLU_045966_3_0_11"/>
<reference evidence="2 3" key="1">
    <citation type="journal article" date="2011" name="J. Bacteriol.">
        <title>Complete genome sequence of Amycolicicoccus subflavus DQS3-9A1T, an actinomycete isolated from crude oil-polluted soil.</title>
        <authorList>
            <person name="Cai M."/>
            <person name="Chen W.M."/>
            <person name="Nie Y."/>
            <person name="Chi C.Q."/>
            <person name="Wang Y.N."/>
            <person name="Tang Y.Q."/>
            <person name="Li G.Y."/>
            <person name="Wu X.L."/>
        </authorList>
    </citation>
    <scope>NUCLEOTIDE SEQUENCE [LARGE SCALE GENOMIC DNA]</scope>
    <source>
        <strain evidence="3">DSM 45089 / DQS3-9A1</strain>
    </source>
</reference>
<dbReference type="STRING" id="443218.AS9A_1164"/>
<evidence type="ECO:0000313" key="3">
    <source>
        <dbReference type="Proteomes" id="UP000009235"/>
    </source>
</evidence>
<dbReference type="Proteomes" id="UP000009235">
    <property type="component" value="Chromosome"/>
</dbReference>
<dbReference type="PANTHER" id="PTHR33371:SF4">
    <property type="entry name" value="INTERMEMBRANE PHOSPHOLIPID TRANSPORT SYSTEM BINDING PROTEIN MLAD"/>
    <property type="match status" value="1"/>
</dbReference>
<evidence type="ECO:0000259" key="1">
    <source>
        <dbReference type="Pfam" id="PF02470"/>
    </source>
</evidence>
<dbReference type="InterPro" id="IPR052336">
    <property type="entry name" value="MlaD_Phospholipid_Transporter"/>
</dbReference>
<feature type="domain" description="Mce/MlaD" evidence="1">
    <location>
        <begin position="22"/>
        <end position="102"/>
    </location>
</feature>
<name>F6ERN9_HOYSD</name>
<dbReference type="InterPro" id="IPR003399">
    <property type="entry name" value="Mce/MlaD"/>
</dbReference>
<dbReference type="EMBL" id="CP002786">
    <property type="protein sequence ID" value="AEF39616.1"/>
    <property type="molecule type" value="Genomic_DNA"/>
</dbReference>
<keyword evidence="3" id="KW-1185">Reference proteome</keyword>
<gene>
    <name evidence="2" type="ordered locus">AS9A_1164</name>
</gene>
<dbReference type="PANTHER" id="PTHR33371">
    <property type="entry name" value="INTERMEMBRANE PHOSPHOLIPID TRANSPORT SYSTEM BINDING PROTEIN MLAD-RELATED"/>
    <property type="match status" value="1"/>
</dbReference>
<dbReference type="KEGG" id="asd:AS9A_1164"/>